<dbReference type="Pfam" id="PF00011">
    <property type="entry name" value="HSP20"/>
    <property type="match status" value="1"/>
</dbReference>
<organism evidence="4 5">
    <name type="scientific">Streptomyces violaceusniger</name>
    <dbReference type="NCBI Taxonomy" id="68280"/>
    <lineage>
        <taxon>Bacteria</taxon>
        <taxon>Bacillati</taxon>
        <taxon>Actinomycetota</taxon>
        <taxon>Actinomycetes</taxon>
        <taxon>Kitasatosporales</taxon>
        <taxon>Streptomycetaceae</taxon>
        <taxon>Streptomyces</taxon>
        <taxon>Streptomyces violaceusniger group</taxon>
    </lineage>
</organism>
<feature type="domain" description="SHSP" evidence="3">
    <location>
        <begin position="22"/>
        <end position="133"/>
    </location>
</feature>
<comment type="similarity">
    <text evidence="1 2">Belongs to the small heat shock protein (HSP20) family.</text>
</comment>
<evidence type="ECO:0000256" key="1">
    <source>
        <dbReference type="PROSITE-ProRule" id="PRU00285"/>
    </source>
</evidence>
<comment type="caution">
    <text evidence="4">The sequence shown here is derived from an EMBL/GenBank/DDBJ whole genome shotgun (WGS) entry which is preliminary data.</text>
</comment>
<dbReference type="CDD" id="cd06464">
    <property type="entry name" value="ACD_sHsps-like"/>
    <property type="match status" value="1"/>
</dbReference>
<dbReference type="InterPro" id="IPR002068">
    <property type="entry name" value="A-crystallin/Hsp20_dom"/>
</dbReference>
<dbReference type="AlphaFoldDB" id="A0A4D4KXT5"/>
<gene>
    <name evidence="4" type="ORF">SVIO_019700</name>
</gene>
<dbReference type="SUPFAM" id="SSF49764">
    <property type="entry name" value="HSP20-like chaperones"/>
    <property type="match status" value="1"/>
</dbReference>
<sequence length="142" mass="15537">MMLMRTDAFRDLDRLSQQLLGTAARPAAMPMDAYRAGDEFVVHFDLPGIDPNTIDLDVERNVLTVRAERRSPAPEGAEMIASERPSGLHTRQLILGDTLDTEGIDASYDAGVLTLRLPISEKAKPRKIKISEGTGAPHQLTA</sequence>
<dbReference type="Proteomes" id="UP000301309">
    <property type="component" value="Unassembled WGS sequence"/>
</dbReference>
<evidence type="ECO:0000313" key="5">
    <source>
        <dbReference type="Proteomes" id="UP000301309"/>
    </source>
</evidence>
<evidence type="ECO:0000256" key="2">
    <source>
        <dbReference type="RuleBase" id="RU003616"/>
    </source>
</evidence>
<dbReference type="Gene3D" id="2.60.40.790">
    <property type="match status" value="1"/>
</dbReference>
<reference evidence="4 5" key="1">
    <citation type="journal article" date="2020" name="Int. J. Syst. Evol. Microbiol.">
        <title>Reclassification of Streptomyces castelarensis and Streptomyces sporoclivatus as later heterotypic synonyms of Streptomyces antimycoticus.</title>
        <authorList>
            <person name="Komaki H."/>
            <person name="Tamura T."/>
        </authorList>
    </citation>
    <scope>NUCLEOTIDE SEQUENCE [LARGE SCALE GENOMIC DNA]</scope>
    <source>
        <strain evidence="4 5">NBRC 13459</strain>
    </source>
</reference>
<dbReference type="InterPro" id="IPR031107">
    <property type="entry name" value="Small_HSP"/>
</dbReference>
<keyword evidence="5" id="KW-1185">Reference proteome</keyword>
<evidence type="ECO:0000313" key="4">
    <source>
        <dbReference type="EMBL" id="GDY51347.1"/>
    </source>
</evidence>
<accession>A0A4D4KXT5</accession>
<evidence type="ECO:0000259" key="3">
    <source>
        <dbReference type="PROSITE" id="PS01031"/>
    </source>
</evidence>
<protein>
    <recommendedName>
        <fullName evidence="3">SHSP domain-containing protein</fullName>
    </recommendedName>
</protein>
<dbReference type="PANTHER" id="PTHR11527">
    <property type="entry name" value="HEAT-SHOCK PROTEIN 20 FAMILY MEMBER"/>
    <property type="match status" value="1"/>
</dbReference>
<dbReference type="EMBL" id="BJHW01000001">
    <property type="protein sequence ID" value="GDY51347.1"/>
    <property type="molecule type" value="Genomic_DNA"/>
</dbReference>
<dbReference type="InterPro" id="IPR008978">
    <property type="entry name" value="HSP20-like_chaperone"/>
</dbReference>
<name>A0A4D4KXT5_STRVO</name>
<proteinExistence type="inferred from homology"/>
<dbReference type="PROSITE" id="PS01031">
    <property type="entry name" value="SHSP"/>
    <property type="match status" value="1"/>
</dbReference>